<organism evidence="2 3">
    <name type="scientific">Neocallimastix californiae</name>
    <dbReference type="NCBI Taxonomy" id="1754190"/>
    <lineage>
        <taxon>Eukaryota</taxon>
        <taxon>Fungi</taxon>
        <taxon>Fungi incertae sedis</taxon>
        <taxon>Chytridiomycota</taxon>
        <taxon>Chytridiomycota incertae sedis</taxon>
        <taxon>Neocallimastigomycetes</taxon>
        <taxon>Neocallimastigales</taxon>
        <taxon>Neocallimastigaceae</taxon>
        <taxon>Neocallimastix</taxon>
    </lineage>
</organism>
<dbReference type="OrthoDB" id="10372860at2759"/>
<sequence>MFFKIGFLCISLIQFIGWEIIFFNGIYEEEQSGRSSGVLNNLIIFFIYVICNGICWFSLLFGDTLSTELKECTCIKYLFKTTKYCLQDLGYYSRSVLSKCSLFIVMAMCISAVNLSFGGCNLYLSIEREIQRKTNPDLPSKPGFIISAVKFNSIFCLLSLITFTVIASVVIDIAYQIYNTEPCPECSINGYCSSKLKLKREQETWKRRRRLHLFTTAFFGKEFANKMFPFDEDYVKFDFVFNRDQINNNGIVKNHENNYVPLYKPENIVVTNYIDKTL</sequence>
<dbReference type="EMBL" id="MCOG01000065">
    <property type="protein sequence ID" value="ORY58984.1"/>
    <property type="molecule type" value="Genomic_DNA"/>
</dbReference>
<evidence type="ECO:0000256" key="1">
    <source>
        <dbReference type="SAM" id="Phobius"/>
    </source>
</evidence>
<feature type="transmembrane region" description="Helical" evidence="1">
    <location>
        <begin position="6"/>
        <end position="27"/>
    </location>
</feature>
<feature type="transmembrane region" description="Helical" evidence="1">
    <location>
        <begin position="102"/>
        <end position="124"/>
    </location>
</feature>
<name>A0A1Y2DIM6_9FUNG</name>
<keyword evidence="1" id="KW-1133">Transmembrane helix</keyword>
<protein>
    <submittedName>
        <fullName evidence="2">Uncharacterized protein</fullName>
    </submittedName>
</protein>
<evidence type="ECO:0000313" key="2">
    <source>
        <dbReference type="EMBL" id="ORY58984.1"/>
    </source>
</evidence>
<gene>
    <name evidence="2" type="ORF">LY90DRAFT_668944</name>
</gene>
<keyword evidence="1" id="KW-0472">Membrane</keyword>
<feature type="transmembrane region" description="Helical" evidence="1">
    <location>
        <begin position="154"/>
        <end position="178"/>
    </location>
</feature>
<dbReference type="AlphaFoldDB" id="A0A1Y2DIM6"/>
<feature type="transmembrane region" description="Helical" evidence="1">
    <location>
        <begin position="39"/>
        <end position="61"/>
    </location>
</feature>
<proteinExistence type="predicted"/>
<dbReference type="Proteomes" id="UP000193920">
    <property type="component" value="Unassembled WGS sequence"/>
</dbReference>
<accession>A0A1Y2DIM6</accession>
<keyword evidence="1" id="KW-0812">Transmembrane</keyword>
<comment type="caution">
    <text evidence="2">The sequence shown here is derived from an EMBL/GenBank/DDBJ whole genome shotgun (WGS) entry which is preliminary data.</text>
</comment>
<keyword evidence="3" id="KW-1185">Reference proteome</keyword>
<evidence type="ECO:0000313" key="3">
    <source>
        <dbReference type="Proteomes" id="UP000193920"/>
    </source>
</evidence>
<reference evidence="2 3" key="1">
    <citation type="submission" date="2016-08" db="EMBL/GenBank/DDBJ databases">
        <title>A Parts List for Fungal Cellulosomes Revealed by Comparative Genomics.</title>
        <authorList>
            <consortium name="DOE Joint Genome Institute"/>
            <person name="Haitjema C.H."/>
            <person name="Gilmore S.P."/>
            <person name="Henske J.K."/>
            <person name="Solomon K.V."/>
            <person name="De Groot R."/>
            <person name="Kuo A."/>
            <person name="Mondo S.J."/>
            <person name="Salamov A.A."/>
            <person name="Labutti K."/>
            <person name="Zhao Z."/>
            <person name="Chiniquy J."/>
            <person name="Barry K."/>
            <person name="Brewer H.M."/>
            <person name="Purvine S.O."/>
            <person name="Wright A.T."/>
            <person name="Boxma B."/>
            <person name="Van Alen T."/>
            <person name="Hackstein J.H."/>
            <person name="Baker S.E."/>
            <person name="Grigoriev I.V."/>
            <person name="O'Malley M.A."/>
        </authorList>
    </citation>
    <scope>NUCLEOTIDE SEQUENCE [LARGE SCALE GENOMIC DNA]</scope>
    <source>
        <strain evidence="2 3">G1</strain>
    </source>
</reference>